<reference evidence="1" key="1">
    <citation type="submission" date="2015-12" db="EMBL/GenBank/DDBJ databases">
        <title>Gene expression during late stages of embryo sac development: a critical building block for successful pollen-pistil interactions.</title>
        <authorList>
            <person name="Liu Y."/>
            <person name="Joly V."/>
            <person name="Sabar M."/>
            <person name="Matton D.P."/>
        </authorList>
    </citation>
    <scope>NUCLEOTIDE SEQUENCE</scope>
</reference>
<dbReference type="EMBL" id="GEDG01004444">
    <property type="protein sequence ID" value="JAP33985.1"/>
    <property type="molecule type" value="Transcribed_RNA"/>
</dbReference>
<evidence type="ECO:0000313" key="1">
    <source>
        <dbReference type="EMBL" id="JAP33985.1"/>
    </source>
</evidence>
<accession>A0A0V0INA7</accession>
<name>A0A0V0INA7_SOLCH</name>
<protein>
    <submittedName>
        <fullName evidence="1">Putative ovule protein</fullName>
    </submittedName>
</protein>
<organism evidence="1">
    <name type="scientific">Solanum chacoense</name>
    <name type="common">Chaco potato</name>
    <dbReference type="NCBI Taxonomy" id="4108"/>
    <lineage>
        <taxon>Eukaryota</taxon>
        <taxon>Viridiplantae</taxon>
        <taxon>Streptophyta</taxon>
        <taxon>Embryophyta</taxon>
        <taxon>Tracheophyta</taxon>
        <taxon>Spermatophyta</taxon>
        <taxon>Magnoliopsida</taxon>
        <taxon>eudicotyledons</taxon>
        <taxon>Gunneridae</taxon>
        <taxon>Pentapetalae</taxon>
        <taxon>asterids</taxon>
        <taxon>lamiids</taxon>
        <taxon>Solanales</taxon>
        <taxon>Solanaceae</taxon>
        <taxon>Solanoideae</taxon>
        <taxon>Solaneae</taxon>
        <taxon>Solanum</taxon>
    </lineage>
</organism>
<sequence length="62" mass="7223">MLKFQNLEIIFRPLKLIMNLYATICEICQTSKKLKSSPKNSFGTSRTQTKYATSLKMTFRTQ</sequence>
<dbReference type="AlphaFoldDB" id="A0A0V0INA7"/>
<proteinExistence type="predicted"/>